<sequence length="90" mass="9914">MNVLLPGVKWHMPENSSTSKNKLPIGEKKLARGASQNFPLKRNHQHPRRCAQLAFKKRKGGIIESIESGGSMGSIENRESIGGRIFSLAC</sequence>
<dbReference type="Proteomes" id="UP000078560">
    <property type="component" value="Unassembled WGS sequence"/>
</dbReference>
<dbReference type="EMBL" id="FLQU01000657">
    <property type="protein sequence ID" value="SBS88753.1"/>
    <property type="molecule type" value="Genomic_DNA"/>
</dbReference>
<evidence type="ECO:0000313" key="1">
    <source>
        <dbReference type="EMBL" id="SBS88753.1"/>
    </source>
</evidence>
<gene>
    <name evidence="1" type="ORF">POVCU2_0050250</name>
</gene>
<reference evidence="2" key="1">
    <citation type="submission" date="2016-05" db="EMBL/GenBank/DDBJ databases">
        <authorList>
            <person name="Naeem Raeece"/>
        </authorList>
    </citation>
    <scope>NUCLEOTIDE SEQUENCE [LARGE SCALE GENOMIC DNA]</scope>
</reference>
<protein>
    <submittedName>
        <fullName evidence="1">Uncharacterized protein</fullName>
    </submittedName>
</protein>
<dbReference type="AlphaFoldDB" id="A0A1A8WAK5"/>
<evidence type="ECO:0000313" key="2">
    <source>
        <dbReference type="Proteomes" id="UP000078560"/>
    </source>
</evidence>
<name>A0A1A8WAK5_PLAOA</name>
<proteinExistence type="predicted"/>
<accession>A0A1A8WAK5</accession>
<organism evidence="1 2">
    <name type="scientific">Plasmodium ovale curtisi</name>
    <dbReference type="NCBI Taxonomy" id="864141"/>
    <lineage>
        <taxon>Eukaryota</taxon>
        <taxon>Sar</taxon>
        <taxon>Alveolata</taxon>
        <taxon>Apicomplexa</taxon>
        <taxon>Aconoidasida</taxon>
        <taxon>Haemosporida</taxon>
        <taxon>Plasmodiidae</taxon>
        <taxon>Plasmodium</taxon>
        <taxon>Plasmodium (Plasmodium)</taxon>
    </lineage>
</organism>